<proteinExistence type="predicted"/>
<evidence type="ECO:0000313" key="1">
    <source>
        <dbReference type="EMBL" id="PSS11015.1"/>
    </source>
</evidence>
<accession>A0A2R6QM61</accession>
<dbReference type="EMBL" id="MLYV02000321">
    <property type="protein sequence ID" value="PSS11015.1"/>
    <property type="molecule type" value="Genomic_DNA"/>
</dbReference>
<dbReference type="AlphaFoldDB" id="A0A2R6QM61"/>
<gene>
    <name evidence="1" type="ORF">PHLCEN_2v3311</name>
</gene>
<name>A0A2R6QM61_9APHY</name>
<evidence type="ECO:0000313" key="2">
    <source>
        <dbReference type="Proteomes" id="UP000186601"/>
    </source>
</evidence>
<comment type="caution">
    <text evidence="1">The sequence shown here is derived from an EMBL/GenBank/DDBJ whole genome shotgun (WGS) entry which is preliminary data.</text>
</comment>
<keyword evidence="2" id="KW-1185">Reference proteome</keyword>
<sequence length="62" mass="7017">MIHFCTLQVTTLSTPYQTHRVHPQIVHWTALDLNDEANEVESGPITQRSTISLNNLGTWSNV</sequence>
<protein>
    <submittedName>
        <fullName evidence="1">Uncharacterized protein</fullName>
    </submittedName>
</protein>
<dbReference type="Proteomes" id="UP000186601">
    <property type="component" value="Unassembled WGS sequence"/>
</dbReference>
<organism evidence="1 2">
    <name type="scientific">Hermanssonia centrifuga</name>
    <dbReference type="NCBI Taxonomy" id="98765"/>
    <lineage>
        <taxon>Eukaryota</taxon>
        <taxon>Fungi</taxon>
        <taxon>Dikarya</taxon>
        <taxon>Basidiomycota</taxon>
        <taxon>Agaricomycotina</taxon>
        <taxon>Agaricomycetes</taxon>
        <taxon>Polyporales</taxon>
        <taxon>Meruliaceae</taxon>
        <taxon>Hermanssonia</taxon>
    </lineage>
</organism>
<reference evidence="1 2" key="1">
    <citation type="submission" date="2018-02" db="EMBL/GenBank/DDBJ databases">
        <title>Genome sequence of the basidiomycete white-rot fungus Phlebia centrifuga.</title>
        <authorList>
            <person name="Granchi Z."/>
            <person name="Peng M."/>
            <person name="de Vries R.P."/>
            <person name="Hilden K."/>
            <person name="Makela M.R."/>
            <person name="Grigoriev I."/>
            <person name="Riley R."/>
        </authorList>
    </citation>
    <scope>NUCLEOTIDE SEQUENCE [LARGE SCALE GENOMIC DNA]</scope>
    <source>
        <strain evidence="1 2">FBCC195</strain>
    </source>
</reference>